<evidence type="ECO:0000313" key="1">
    <source>
        <dbReference type="EMBL" id="QFZ29298.1"/>
    </source>
</evidence>
<gene>
    <name evidence="1" type="ORF">EJF14_50532</name>
</gene>
<evidence type="ECO:0000313" key="2">
    <source>
        <dbReference type="Proteomes" id="UP000326582"/>
    </source>
</evidence>
<proteinExistence type="predicted"/>
<organism evidence="1 2">
    <name type="scientific">Clavispora lusitaniae</name>
    <name type="common">Candida lusitaniae</name>
    <dbReference type="NCBI Taxonomy" id="36911"/>
    <lineage>
        <taxon>Eukaryota</taxon>
        <taxon>Fungi</taxon>
        <taxon>Dikarya</taxon>
        <taxon>Ascomycota</taxon>
        <taxon>Saccharomycotina</taxon>
        <taxon>Pichiomycetes</taxon>
        <taxon>Metschnikowiaceae</taxon>
        <taxon>Clavispora</taxon>
    </lineage>
</organism>
<dbReference type="Proteomes" id="UP000326582">
    <property type="component" value="Chromosome 5"/>
</dbReference>
<dbReference type="EMBL" id="CP038488">
    <property type="protein sequence ID" value="QFZ29298.1"/>
    <property type="molecule type" value="Genomic_DNA"/>
</dbReference>
<protein>
    <submittedName>
        <fullName evidence="1">Serine threonine-kinase</fullName>
    </submittedName>
</protein>
<sequence length="1459" mass="162982">MAQKRHSVSYDFQRIRAPLDRPPLGPSSPRAVSDSGFPNRPDLSFQDNFDFFPPKKHAYSALGRADHDGEMTSFSFSEADDSVLQVALPRKPPSDVLDTFISPKGSLSDVDTLRSVSPPKSRASGESSAIRIIETYGSTGSLRSEKLKLEEKENEDRQRAEQEKKTEQERKSEQDNRQKAEHEIANERLERPERLEKRHSRSTESSPLDARPPALKTHARHSSESSTVSLGSTASGKANSQQRFLRYAMSTQRSDTHQRWSMPNVLAWLDSHGFSDEWKETFRRNEISGNRFLELGNYDASSAVWRSIASRLGHDDLSASVPRFLALLRAESDDPCIQSPDEDYSVPESRKSSATLWMQPSPTATSKPRPYSYVDPPTKSTPREYLHGHKLFRKHNRAGSSDSDTLSPYSTPGSRKSGLFSTLRKYGGDKAAGLVKQVHSGTAKPQKPRPKDREYESERDFEREHQRNEHENSYKESPKESHRELFREKDRDLRDKDSTKENGKDSSKESSRESIRQNIKESHKERDDRDFKEKEPRDREVKENTRVSKGRDVFDAGDRPKEKPSETLAARFLPREMGFAPDLTHVLLTRDNCTFVAIRIDANQEFASVRLAFIRAVDIIDVGAITFHLTDFDAEPGDALPEREMLHVLRHERLVKLRVQQTIHSPHGTGTFSSTSSDSKSFDTTGENNGKMYPATPQYMLQDSRDKNVDYLNFKDQSALSEISEASARETKDARRPPEKTKEASAKMPMPFVPMKLSMPNRRPPPNSKITTLPPLTTATLAPVSPNPSAPKPISSPQPQASPVASSTGSFLVVRKEGREIDFDKRRQSSSESKAPRLIPNIFSSSVTDVAVSPISASTIHALKDEKSAKPSDLTPVGSASRAPSSGSDIEKGASFVAKRKAPPPPSKTNSMSIHKKNSMSSFNNSKSDDASLSGESINSIRSSVSCTSRFQSIHSKPSAFTENNISFVDAPQLDTSTISTGNSGSDDEDFFIKPTKKIVGPAKVSEINLMSVRPPVEEVYSNLEKYFPNTNLDKPIIDASTDPAETKPSQPASRKVSISRTFSNANISPVHPHEDGDDEFFYGDGPKLRRSMKSIRIVANEARIKRLASIRAARTASTKDAKEVKNFSPTLHRTNTKLWGQKVVEVTSAEIDKGFVSRISNKNNGESEEFAWIKGELIGRGSFGSVYLALNVTTGEMLAVKQVVVQGNTSNEGLDALHKEVENMKDLDHLNIVQYLGFEQKQNTYRLFLEYVAGGSISSCLKSYGKFDEQLVKFITRQVLEGLKYIHSNGILHRDLKADNLLLEVDGTCKISDFGISKKSKDIYSNNAEMSMQGTVFWMAPEVIHSMVADKKQGYSAKVDIWSLGCVVLEMFAGKRPWSNEAVVSAIYKIGKTKLAPPIPEELSDESKDFLHKCFTIDTEKRPTAAELLDHPFMSIDPNFSFSKTRLSHVLNSTRRRM</sequence>
<keyword evidence="2" id="KW-1185">Reference proteome</keyword>
<reference evidence="2" key="1">
    <citation type="journal article" date="2019" name="MBio">
        <title>Comparative genomics for the elucidation of multidrug resistance (MDR) in Candida lusitaniae.</title>
        <authorList>
            <person name="Kannan A."/>
            <person name="Asner S.A."/>
            <person name="Trachsel E."/>
            <person name="Kelly S."/>
            <person name="Parker J."/>
            <person name="Sanglard D."/>
        </authorList>
    </citation>
    <scope>NUCLEOTIDE SEQUENCE [LARGE SCALE GENOMIC DNA]</scope>
    <source>
        <strain evidence="2">P1</strain>
    </source>
</reference>
<name>A0ACD0WNZ6_CLALS</name>
<accession>A0ACD0WNZ6</accession>